<feature type="compositionally biased region" description="Low complexity" evidence="4">
    <location>
        <begin position="621"/>
        <end position="653"/>
    </location>
</feature>
<dbReference type="Proteomes" id="UP001146793">
    <property type="component" value="Unassembled WGS sequence"/>
</dbReference>
<dbReference type="PROSITE" id="PS50197">
    <property type="entry name" value="BEACH"/>
    <property type="match status" value="1"/>
</dbReference>
<feature type="domain" description="BEACH" evidence="5">
    <location>
        <begin position="281"/>
        <end position="573"/>
    </location>
</feature>
<dbReference type="SUPFAM" id="SSF81837">
    <property type="entry name" value="BEACH domain"/>
    <property type="match status" value="1"/>
</dbReference>
<evidence type="ECO:0000256" key="4">
    <source>
        <dbReference type="SAM" id="MobiDB-lite"/>
    </source>
</evidence>
<dbReference type="InterPro" id="IPR046851">
    <property type="entry name" value="NBCH_WD40"/>
</dbReference>
<comment type="caution">
    <text evidence="7">The sequence shown here is derived from an EMBL/GenBank/DDBJ whole genome shotgun (WGS) entry which is preliminary data.</text>
</comment>
<keyword evidence="2" id="KW-0677">Repeat</keyword>
<reference evidence="7" key="1">
    <citation type="submission" date="2022-08" db="EMBL/GenBank/DDBJ databases">
        <title>Novel sulphate-reducing endosymbionts in the free-living metamonad Anaeramoeba.</title>
        <authorList>
            <person name="Jerlstrom-Hultqvist J."/>
            <person name="Cepicka I."/>
            <person name="Gallot-Lavallee L."/>
            <person name="Salas-Leiva D."/>
            <person name="Curtis B.A."/>
            <person name="Zahonova K."/>
            <person name="Pipaliya S."/>
            <person name="Dacks J."/>
            <person name="Roger A.J."/>
        </authorList>
    </citation>
    <scope>NUCLEOTIDE SEQUENCE</scope>
    <source>
        <strain evidence="7">Busselton2</strain>
    </source>
</reference>
<evidence type="ECO:0000313" key="7">
    <source>
        <dbReference type="EMBL" id="KAJ3427472.1"/>
    </source>
</evidence>
<dbReference type="Pfam" id="PF20426">
    <property type="entry name" value="NBCH_WD40"/>
    <property type="match status" value="1"/>
</dbReference>
<dbReference type="CDD" id="cd06071">
    <property type="entry name" value="Beach"/>
    <property type="match status" value="1"/>
</dbReference>
<dbReference type="PROSITE" id="PS51783">
    <property type="entry name" value="PH_BEACH"/>
    <property type="match status" value="1"/>
</dbReference>
<dbReference type="InterPro" id="IPR036372">
    <property type="entry name" value="BEACH_dom_sf"/>
</dbReference>
<gene>
    <name evidence="7" type="ORF">M0812_27058</name>
</gene>
<feature type="repeat" description="WD" evidence="3">
    <location>
        <begin position="772"/>
        <end position="813"/>
    </location>
</feature>
<dbReference type="Pfam" id="PF02138">
    <property type="entry name" value="Beach"/>
    <property type="match status" value="1"/>
</dbReference>
<protein>
    <submittedName>
        <fullName evidence="7">Beige/beach-related</fullName>
    </submittedName>
</protein>
<keyword evidence="1 3" id="KW-0853">WD repeat</keyword>
<evidence type="ECO:0000256" key="1">
    <source>
        <dbReference type="ARBA" id="ARBA00022574"/>
    </source>
</evidence>
<dbReference type="CDD" id="cd00065">
    <property type="entry name" value="FYVE_like_SF"/>
    <property type="match status" value="1"/>
</dbReference>
<evidence type="ECO:0000256" key="3">
    <source>
        <dbReference type="PROSITE-ProRule" id="PRU00221"/>
    </source>
</evidence>
<dbReference type="InterPro" id="IPR001680">
    <property type="entry name" value="WD40_rpt"/>
</dbReference>
<dbReference type="InterPro" id="IPR011011">
    <property type="entry name" value="Znf_FYVE_PHD"/>
</dbReference>
<proteinExistence type="predicted"/>
<dbReference type="AlphaFoldDB" id="A0AAV7YHM9"/>
<name>A0AAV7YHM9_9EUKA</name>
<dbReference type="SMART" id="SM00320">
    <property type="entry name" value="WD40"/>
    <property type="match status" value="3"/>
</dbReference>
<dbReference type="SUPFAM" id="SSF57903">
    <property type="entry name" value="FYVE/PHD zinc finger"/>
    <property type="match status" value="1"/>
</dbReference>
<dbReference type="PANTHER" id="PTHR13743">
    <property type="entry name" value="BEIGE/BEACH-RELATED"/>
    <property type="match status" value="1"/>
</dbReference>
<dbReference type="InterPro" id="IPR000409">
    <property type="entry name" value="BEACH_dom"/>
</dbReference>
<dbReference type="Gene3D" id="1.10.1540.10">
    <property type="entry name" value="BEACH domain"/>
    <property type="match status" value="1"/>
</dbReference>
<feature type="domain" description="BEACH-type PH" evidence="6">
    <location>
        <begin position="133"/>
        <end position="242"/>
    </location>
</feature>
<dbReference type="InterPro" id="IPR023362">
    <property type="entry name" value="PH-BEACH_dom"/>
</dbReference>
<feature type="region of interest" description="Disordered" evidence="4">
    <location>
        <begin position="91"/>
        <end position="119"/>
    </location>
</feature>
<dbReference type="PROSITE" id="PS50082">
    <property type="entry name" value="WD_REPEATS_2"/>
    <property type="match status" value="2"/>
</dbReference>
<accession>A0AAV7YHM9</accession>
<feature type="region of interest" description="Disordered" evidence="4">
    <location>
        <begin position="609"/>
        <end position="653"/>
    </location>
</feature>
<organism evidence="7 8">
    <name type="scientific">Anaeramoeba flamelloides</name>
    <dbReference type="NCBI Taxonomy" id="1746091"/>
    <lineage>
        <taxon>Eukaryota</taxon>
        <taxon>Metamonada</taxon>
        <taxon>Anaeramoebidae</taxon>
        <taxon>Anaeramoeba</taxon>
    </lineage>
</organism>
<evidence type="ECO:0000313" key="8">
    <source>
        <dbReference type="Proteomes" id="UP001146793"/>
    </source>
</evidence>
<dbReference type="SUPFAM" id="SSF50729">
    <property type="entry name" value="PH domain-like"/>
    <property type="match status" value="1"/>
</dbReference>
<evidence type="ECO:0000256" key="2">
    <source>
        <dbReference type="ARBA" id="ARBA00022737"/>
    </source>
</evidence>
<dbReference type="InterPro" id="IPR015943">
    <property type="entry name" value="WD40/YVTN_repeat-like_dom_sf"/>
</dbReference>
<dbReference type="EMBL" id="JANTQA010000063">
    <property type="protein sequence ID" value="KAJ3427472.1"/>
    <property type="molecule type" value="Genomic_DNA"/>
</dbReference>
<evidence type="ECO:0000259" key="5">
    <source>
        <dbReference type="PROSITE" id="PS50197"/>
    </source>
</evidence>
<dbReference type="SUPFAM" id="SSF50978">
    <property type="entry name" value="WD40 repeat-like"/>
    <property type="match status" value="1"/>
</dbReference>
<dbReference type="SMART" id="SM01026">
    <property type="entry name" value="Beach"/>
    <property type="match status" value="1"/>
</dbReference>
<feature type="compositionally biased region" description="Acidic residues" evidence="4">
    <location>
        <begin position="108"/>
        <end position="119"/>
    </location>
</feature>
<feature type="repeat" description="WD" evidence="3">
    <location>
        <begin position="718"/>
        <end position="759"/>
    </location>
</feature>
<dbReference type="FunFam" id="1.10.1540.10:FF:000001">
    <property type="entry name" value="neurobeachin isoform X1"/>
    <property type="match status" value="1"/>
</dbReference>
<evidence type="ECO:0000259" key="6">
    <source>
        <dbReference type="PROSITE" id="PS51783"/>
    </source>
</evidence>
<dbReference type="InterPro" id="IPR036322">
    <property type="entry name" value="WD40_repeat_dom_sf"/>
</dbReference>
<dbReference type="InterPro" id="IPR050865">
    <property type="entry name" value="BEACH_Domain"/>
</dbReference>
<sequence length="1050" mass="123787">MKYNSYIEDGNMNNNLKKIKKKKYNSNQNNINKNLKEVSYKKNNNQIKKKKKNNKNIWNENESLFFNKNHIEKEININLINSDNEFKNTNNDYDYSGNELEKDNEKEDGNDDDEDDDEGVVEDKRILRRLDLKSNDKILHKYPCSILWNFNLIQSVFIICKSNFYIITNYTISETKEFFEIGEVGKVEHKCRKFDYQKLIHIIKRKKFSDNIGIEFFFKNENTCLVIFTDQIERDLIFKNISSKSKNLINLQPKKNPNFYKNSVNITTNNSEQQIIDQDELNQIKEFKTKNMTLKWALGEISNFKYLMYLNTIAGRSFNDLSRYPVFPWILKDYTSNYLDLTNREVFRDLSKPMGAQTENRLKSFVSNYENWVDEYIPKFFYGSHYSNPGIILSFLVRVEPFAEQFVELQSGKFDHPRRMFRSLDITWENSSFKSSANVKELIPEFYYLPEMFLNANKFDFGKLEETEEIINNVNLPPWSKGSSYEFVRLMRAALESDYVSEHLNDWIDLIFGYKQRGEEAVKANNLFYYLTYENYLNLNKITDLQLKQTLITQIENFGQCPIQLFHRPHPKKKILIANNNKNFLNKNGIFSNLKNLNFQIFKELNQNNNINDNEDEDPNGNKNGNESNGNENTNQNNYNDDQMNGYYNNNNDNDNEVRIQDLKIIENSSNKMEDIINTSQKQIFIVPKNKTMIDWNYIDNSIRIIKIKDKKILSIKENPHNGKIQIAKISKNGEFFLTAGQDLVIKLWAIIHNNNVKKNHWNPEIKLIQIFTGHSKEITTIDICLTYSIFVSGSKDKTCIIYDLNKKRKIRTLSNFKLPITVVKINHVNGNILTCSSNILQLFTINGKLLAFKNLRKYYSNKITCALIKRIDKNFDEFVYITGHESGSLTFWRLISSINPNYDYKSKSHLNIKNQKRVNDFYFQEMWKTKSFDQSPIFHIVISKNNNRLYFANNKMIVCISNQNQNTNKNIKSILCSKCQRNLIFNSEKLNCSICKNPVCGNCSRIKSEKLSKNRKKIFNLICNDCYFKNLNQNEVDVNKVDQEIIIEK</sequence>
<dbReference type="Gene3D" id="2.130.10.10">
    <property type="entry name" value="YVTN repeat-like/Quinoprotein amine dehydrogenase"/>
    <property type="match status" value="1"/>
</dbReference>